<evidence type="ECO:0000256" key="2">
    <source>
        <dbReference type="ARBA" id="ARBA00022448"/>
    </source>
</evidence>
<reference evidence="11" key="1">
    <citation type="submission" date="2016-10" db="EMBL/GenBank/DDBJ databases">
        <title>Agrobacterium Ti plasmids: Classification based on T-DNA and Vir regions organization.</title>
        <authorList>
            <person name="Nabi N."/>
            <person name="Vial L."/>
            <person name="Ben Hafsa A."/>
            <person name="Chapulliot D."/>
            <person name="Berard A."/>
            <person name="Chauveau A."/>
            <person name="Le Paslier M.-C."/>
            <person name="Harzallah Skhiri F."/>
            <person name="Brunel D."/>
            <person name="Nesme X."/>
            <person name="Chaouachi M."/>
        </authorList>
    </citation>
    <scope>NUCLEOTIDE SEQUENCE</scope>
    <source>
        <strain evidence="11">CFBP2788</strain>
        <plasmid evidence="11">pTi_CFBP2788</plasmid>
    </source>
</reference>
<evidence type="ECO:0000256" key="7">
    <source>
        <dbReference type="ARBA" id="ARBA00023136"/>
    </source>
</evidence>
<evidence type="ECO:0000256" key="8">
    <source>
        <dbReference type="RuleBase" id="RU363032"/>
    </source>
</evidence>
<feature type="transmembrane region" description="Helical" evidence="8">
    <location>
        <begin position="29"/>
        <end position="49"/>
    </location>
</feature>
<dbReference type="GO" id="GO:0055085">
    <property type="term" value="P:transmembrane transport"/>
    <property type="evidence" value="ECO:0007669"/>
    <property type="project" value="InterPro"/>
</dbReference>
<dbReference type="AlphaFoldDB" id="A0A2Z2PHQ9"/>
<dbReference type="PANTHER" id="PTHR43357">
    <property type="entry name" value="INNER MEMBRANE ABC TRANSPORTER PERMEASE PROTEIN YDCV"/>
    <property type="match status" value="1"/>
</dbReference>
<evidence type="ECO:0000313" key="11">
    <source>
        <dbReference type="EMBL" id="ASK41890.1"/>
    </source>
</evidence>
<keyword evidence="3" id="KW-1003">Cell membrane</keyword>
<comment type="subcellular location">
    <subcellularLocation>
        <location evidence="1">Cell inner membrane</location>
        <topology evidence="1">Multi-pass membrane protein</topology>
    </subcellularLocation>
    <subcellularLocation>
        <location evidence="8">Cell membrane</location>
        <topology evidence="8">Multi-pass membrane protein</topology>
    </subcellularLocation>
</comment>
<dbReference type="Pfam" id="PF00528">
    <property type="entry name" value="BPD_transp_1"/>
    <property type="match status" value="1"/>
</dbReference>
<protein>
    <recommendedName>
        <fullName evidence="10">ABC transmembrane type-1 domain-containing protein</fullName>
    </recommendedName>
</protein>
<keyword evidence="11" id="KW-0614">Plasmid</keyword>
<dbReference type="PROSITE" id="PS50928">
    <property type="entry name" value="ABC_TM1"/>
    <property type="match status" value="1"/>
</dbReference>
<feature type="region of interest" description="Disordered" evidence="9">
    <location>
        <begin position="180"/>
        <end position="204"/>
    </location>
</feature>
<feature type="transmembrane region" description="Helical" evidence="8">
    <location>
        <begin position="101"/>
        <end position="125"/>
    </location>
</feature>
<keyword evidence="2 8" id="KW-0813">Transport</keyword>
<dbReference type="PANTHER" id="PTHR43357:SF4">
    <property type="entry name" value="INNER MEMBRANE ABC TRANSPORTER PERMEASE PROTEIN YDCV"/>
    <property type="match status" value="1"/>
</dbReference>
<dbReference type="InterPro" id="IPR035906">
    <property type="entry name" value="MetI-like_sf"/>
</dbReference>
<dbReference type="GO" id="GO:0005886">
    <property type="term" value="C:plasma membrane"/>
    <property type="evidence" value="ECO:0007669"/>
    <property type="project" value="UniProtKB-SubCell"/>
</dbReference>
<name>A0A2Z2PHQ9_9HYPH</name>
<evidence type="ECO:0000256" key="4">
    <source>
        <dbReference type="ARBA" id="ARBA00022519"/>
    </source>
</evidence>
<organism evidence="11">
    <name type="scientific">Agrobacterium fabrum</name>
    <dbReference type="NCBI Taxonomy" id="1176649"/>
    <lineage>
        <taxon>Bacteria</taxon>
        <taxon>Pseudomonadati</taxon>
        <taxon>Pseudomonadota</taxon>
        <taxon>Alphaproteobacteria</taxon>
        <taxon>Hyphomicrobiales</taxon>
        <taxon>Rhizobiaceae</taxon>
        <taxon>Rhizobium/Agrobacterium group</taxon>
        <taxon>Agrobacterium</taxon>
        <taxon>Agrobacterium tumefaciens complex</taxon>
    </lineage>
</organism>
<feature type="domain" description="ABC transmembrane type-1" evidence="10">
    <location>
        <begin position="1"/>
        <end position="204"/>
    </location>
</feature>
<proteinExistence type="inferred from homology"/>
<dbReference type="Gene3D" id="1.10.3720.10">
    <property type="entry name" value="MetI-like"/>
    <property type="match status" value="1"/>
</dbReference>
<evidence type="ECO:0000256" key="6">
    <source>
        <dbReference type="ARBA" id="ARBA00022989"/>
    </source>
</evidence>
<dbReference type="EMBL" id="KY000032">
    <property type="protein sequence ID" value="ASK41890.1"/>
    <property type="molecule type" value="Genomic_DNA"/>
</dbReference>
<sequence>MLAQPGACHVRRARIRSAEVYTSGGVRTLVQAPLSVPAVVFALGAYLAFARVGLVDTAIGIIIAHTVLIFPVVYLIASATYSSIDPRLSLAAASLGVNPLAFFRPVVFPFLLPGLAIGALIAVLLSFDDRWHRSFLVTFRSRHCRENCGKGSASTQVQNPPPFPRFPRRDVRLYRRRHRGHAVAQESRWRSDHDWSFGPSAEET</sequence>
<feature type="transmembrane region" description="Helical" evidence="8">
    <location>
        <begin position="61"/>
        <end position="81"/>
    </location>
</feature>
<evidence type="ECO:0000256" key="5">
    <source>
        <dbReference type="ARBA" id="ARBA00022692"/>
    </source>
</evidence>
<keyword evidence="4" id="KW-0997">Cell inner membrane</keyword>
<geneLocation type="plasmid" evidence="11">
    <name>pTi_CFBP2788</name>
</geneLocation>
<dbReference type="InterPro" id="IPR000515">
    <property type="entry name" value="MetI-like"/>
</dbReference>
<evidence type="ECO:0000256" key="1">
    <source>
        <dbReference type="ARBA" id="ARBA00004429"/>
    </source>
</evidence>
<evidence type="ECO:0000256" key="9">
    <source>
        <dbReference type="SAM" id="MobiDB-lite"/>
    </source>
</evidence>
<evidence type="ECO:0000256" key="3">
    <source>
        <dbReference type="ARBA" id="ARBA00022475"/>
    </source>
</evidence>
<evidence type="ECO:0000259" key="10">
    <source>
        <dbReference type="PROSITE" id="PS50928"/>
    </source>
</evidence>
<dbReference type="CDD" id="cd06261">
    <property type="entry name" value="TM_PBP2"/>
    <property type="match status" value="1"/>
</dbReference>
<dbReference type="SUPFAM" id="SSF161098">
    <property type="entry name" value="MetI-like"/>
    <property type="match status" value="1"/>
</dbReference>
<keyword evidence="5 8" id="KW-0812">Transmembrane</keyword>
<keyword evidence="6 8" id="KW-1133">Transmembrane helix</keyword>
<accession>A0A2Z2PHQ9</accession>
<comment type="similarity">
    <text evidence="8">Belongs to the binding-protein-dependent transport system permease family.</text>
</comment>
<keyword evidence="7 8" id="KW-0472">Membrane</keyword>